<dbReference type="GO" id="GO:0006357">
    <property type="term" value="P:regulation of transcription by RNA polymerase II"/>
    <property type="evidence" value="ECO:0007669"/>
    <property type="project" value="InterPro"/>
</dbReference>
<protein>
    <recommendedName>
        <fullName evidence="3">U1-type domain-containing protein</fullName>
    </recommendedName>
</protein>
<reference evidence="2" key="1">
    <citation type="submission" date="2011-08" db="EMBL/GenBank/DDBJ databases">
        <title>The draft genome of Latimeria chalumnae.</title>
        <authorList>
            <person name="Di Palma F."/>
            <person name="Alfoldi J."/>
            <person name="Johnson J."/>
            <person name="Berlin A."/>
            <person name="Gnerre S."/>
            <person name="Jaffe D."/>
            <person name="MacCallum I."/>
            <person name="Young S."/>
            <person name="Walker B.J."/>
            <person name="Lander E."/>
            <person name="Lindblad-Toh K."/>
        </authorList>
    </citation>
    <scope>NUCLEOTIDE SEQUENCE [LARGE SCALE GENOMIC DNA]</scope>
    <source>
        <strain evidence="2">Wild caught</strain>
    </source>
</reference>
<organism evidence="1 2">
    <name type="scientific">Latimeria chalumnae</name>
    <name type="common">Coelacanth</name>
    <dbReference type="NCBI Taxonomy" id="7897"/>
    <lineage>
        <taxon>Eukaryota</taxon>
        <taxon>Metazoa</taxon>
        <taxon>Chordata</taxon>
        <taxon>Craniata</taxon>
        <taxon>Vertebrata</taxon>
        <taxon>Euteleostomi</taxon>
        <taxon>Coelacanthiformes</taxon>
        <taxon>Coelacanthidae</taxon>
        <taxon>Latimeria</taxon>
    </lineage>
</organism>
<reference evidence="1" key="2">
    <citation type="submission" date="2025-08" db="UniProtKB">
        <authorList>
            <consortium name="Ensembl"/>
        </authorList>
    </citation>
    <scope>IDENTIFICATION</scope>
</reference>
<evidence type="ECO:0008006" key="3">
    <source>
        <dbReference type="Google" id="ProtNLM"/>
    </source>
</evidence>
<name>H3A1D3_LATCH</name>
<sequence>RRDTMCAAKNNMNVSKKAKNVSASDCVKQYPLGVLRSDGGKLFCTYCNVTVDHYRKSSVDRHLDSSTHRKRKVEIQSTTANDSLVKKQKSVTSLLQKFTENHETQNYLNFELTEVFVCVNIPLEKLDNKKLREFLRRHVTNGRVILSLAQLRQEYLPKVPECHKQEIMELMKRSDC</sequence>
<dbReference type="AlphaFoldDB" id="H3A1D3"/>
<keyword evidence="2" id="KW-1185">Reference proteome</keyword>
<dbReference type="Ensembl" id="ENSLACT00000003485.1">
    <property type="protein sequence ID" value="ENSLACP00000003454.1"/>
    <property type="gene ID" value="ENSLACG00000003082.1"/>
</dbReference>
<dbReference type="InterPro" id="IPR033375">
    <property type="entry name" value="Cggbp1"/>
</dbReference>
<dbReference type="PANTHER" id="PTHR32344">
    <property type="entry name" value="U1-TYPE DOMAIN-CONTAINING PROTEIN"/>
    <property type="match status" value="1"/>
</dbReference>
<dbReference type="GeneTree" id="ENSGT00390000017898"/>
<dbReference type="InParanoid" id="H3A1D3"/>
<dbReference type="GO" id="GO:0005634">
    <property type="term" value="C:nucleus"/>
    <property type="evidence" value="ECO:0007669"/>
    <property type="project" value="InterPro"/>
</dbReference>
<dbReference type="EMBL" id="AFYH01204001">
    <property type="status" value="NOT_ANNOTATED_CDS"/>
    <property type="molecule type" value="Genomic_DNA"/>
</dbReference>
<dbReference type="HOGENOM" id="CLU_132996_0_0_1"/>
<evidence type="ECO:0000313" key="1">
    <source>
        <dbReference type="Ensembl" id="ENSLACP00000003454.1"/>
    </source>
</evidence>
<accession>H3A1D3</accession>
<dbReference type="PANTHER" id="PTHR32344:SF1">
    <property type="entry name" value="U1-TYPE DOMAIN-CONTAINING PROTEIN"/>
    <property type="match status" value="1"/>
</dbReference>
<proteinExistence type="predicted"/>
<dbReference type="Proteomes" id="UP000008672">
    <property type="component" value="Unassembled WGS sequence"/>
</dbReference>
<evidence type="ECO:0000313" key="2">
    <source>
        <dbReference type="Proteomes" id="UP000008672"/>
    </source>
</evidence>
<reference evidence="1" key="3">
    <citation type="submission" date="2025-09" db="UniProtKB">
        <authorList>
            <consortium name="Ensembl"/>
        </authorList>
    </citation>
    <scope>IDENTIFICATION</scope>
</reference>
<dbReference type="GO" id="GO:0003690">
    <property type="term" value="F:double-stranded DNA binding"/>
    <property type="evidence" value="ECO:0007669"/>
    <property type="project" value="InterPro"/>
</dbReference>